<dbReference type="SUPFAM" id="SSF143422">
    <property type="entry name" value="Transposase IS200-like"/>
    <property type="match status" value="1"/>
</dbReference>
<evidence type="ECO:0000313" key="1">
    <source>
        <dbReference type="EMBL" id="MFD2918771.1"/>
    </source>
</evidence>
<keyword evidence="2" id="KW-1185">Reference proteome</keyword>
<sequence>MNNDYYTTHYEEEELVLISLCTVDCIDIFIRPVYKQIIVHSLNYFIHHKGLIVFGWYLSTNALHLLVKGREGYNLNEVIQQYRSFTTDKIMEAMDTEPVLRKSWMTDKIEKSKGLFSSEKKILLWQEDVTAITVDGSNISEIAECLHSIHQTAVRDRVVNIASDYVYSSATDYMGHQGLVEIYKKPLIVQQVAMLENMNGHYAVKYVKG</sequence>
<dbReference type="Gene3D" id="3.30.70.1290">
    <property type="entry name" value="Transposase IS200-like"/>
    <property type="match status" value="1"/>
</dbReference>
<accession>A0ABW6A3H4</accession>
<reference evidence="2" key="1">
    <citation type="journal article" date="2019" name="Int. J. Syst. Evol. Microbiol.">
        <title>The Global Catalogue of Microorganisms (GCM) 10K type strain sequencing project: providing services to taxonomists for standard genome sequencing and annotation.</title>
        <authorList>
            <consortium name="The Broad Institute Genomics Platform"/>
            <consortium name="The Broad Institute Genome Sequencing Center for Infectious Disease"/>
            <person name="Wu L."/>
            <person name="Ma J."/>
        </authorList>
    </citation>
    <scope>NUCLEOTIDE SEQUENCE [LARGE SCALE GENOMIC DNA]</scope>
    <source>
        <strain evidence="2">KCTC 23299</strain>
    </source>
</reference>
<organism evidence="1 2">
    <name type="scientific">Terrimonas rubra</name>
    <dbReference type="NCBI Taxonomy" id="1035890"/>
    <lineage>
        <taxon>Bacteria</taxon>
        <taxon>Pseudomonadati</taxon>
        <taxon>Bacteroidota</taxon>
        <taxon>Chitinophagia</taxon>
        <taxon>Chitinophagales</taxon>
        <taxon>Chitinophagaceae</taxon>
        <taxon>Terrimonas</taxon>
    </lineage>
</organism>
<protein>
    <recommendedName>
        <fullName evidence="3">Transposase IS200-like domain-containing protein</fullName>
    </recommendedName>
</protein>
<evidence type="ECO:0000313" key="2">
    <source>
        <dbReference type="Proteomes" id="UP001597511"/>
    </source>
</evidence>
<dbReference type="EMBL" id="JBHUOZ010000001">
    <property type="protein sequence ID" value="MFD2918771.1"/>
    <property type="molecule type" value="Genomic_DNA"/>
</dbReference>
<dbReference type="Proteomes" id="UP001597511">
    <property type="component" value="Unassembled WGS sequence"/>
</dbReference>
<name>A0ABW6A3H4_9BACT</name>
<dbReference type="RefSeq" id="WP_386095287.1">
    <property type="nucleotide sequence ID" value="NZ_JBHUOZ010000001.1"/>
</dbReference>
<evidence type="ECO:0008006" key="3">
    <source>
        <dbReference type="Google" id="ProtNLM"/>
    </source>
</evidence>
<comment type="caution">
    <text evidence="1">The sequence shown here is derived from an EMBL/GenBank/DDBJ whole genome shotgun (WGS) entry which is preliminary data.</text>
</comment>
<proteinExistence type="predicted"/>
<dbReference type="InterPro" id="IPR036515">
    <property type="entry name" value="Transposase_17_sf"/>
</dbReference>
<gene>
    <name evidence="1" type="ORF">ACFS6H_03550</name>
</gene>